<dbReference type="EMBL" id="CAJVPU010009583">
    <property type="protein sequence ID" value="CAG8596725.1"/>
    <property type="molecule type" value="Genomic_DNA"/>
</dbReference>
<protein>
    <submittedName>
        <fullName evidence="1">9092_t:CDS:1</fullName>
    </submittedName>
</protein>
<name>A0ACA9MPM1_9GLOM</name>
<reference evidence="1" key="1">
    <citation type="submission" date="2021-06" db="EMBL/GenBank/DDBJ databases">
        <authorList>
            <person name="Kallberg Y."/>
            <person name="Tangrot J."/>
            <person name="Rosling A."/>
        </authorList>
    </citation>
    <scope>NUCLEOTIDE SEQUENCE</scope>
    <source>
        <strain evidence="1">IL203A</strain>
    </source>
</reference>
<comment type="caution">
    <text evidence="1">The sequence shown here is derived from an EMBL/GenBank/DDBJ whole genome shotgun (WGS) entry which is preliminary data.</text>
</comment>
<sequence>MSSESNNERTVRLQIPASNSDETTQLSGLKVTSQLALDKIVNKIGMGKFQKQLLFLCGLGWLSDNMWIQCVVVILPRVKVHYNVNEKFIGVLSSSMSTGMMIGALFWGVLSDTYGRKKAFNLTLFFTALFGILSAFTQSFVQLCILLFLTGFSVGGNMPVDGALFLEFIPKSHQYLLTSLSVFFSFGAVLTSILAYLVLPQNSCVESFKKNCNVHENNNGWRYMLGILGILTFVMFICRILFFRLQESPKFLISQDQIHDAVTVLRKIVKINRNPIEIKESDIQSATINSANSNYTESFTNDTPQSQVGFFSDPIQWFSLKLHPIKPLFSRKWIKTTILVWCIWTLVAFAYVMFNVFLPTYLEWLGLGDDEDTDGISLIREVLRDYVIYSICGIPGSLFGSYLIETILGRKGSMALATFGTSLAVFMFSTVRSRTGEVVSSAIVSLLATLNYAVIYGYTPEVFEVKLRGTACGISSALGRIAGIIAPIVTGILLSFNISVPLYLSASLFALSGICMILLPIETRGRQA</sequence>
<gene>
    <name evidence="1" type="ORF">DHETER_LOCUS7085</name>
</gene>
<dbReference type="Proteomes" id="UP000789702">
    <property type="component" value="Unassembled WGS sequence"/>
</dbReference>
<evidence type="ECO:0000313" key="1">
    <source>
        <dbReference type="EMBL" id="CAG8596725.1"/>
    </source>
</evidence>
<keyword evidence="2" id="KW-1185">Reference proteome</keyword>
<evidence type="ECO:0000313" key="2">
    <source>
        <dbReference type="Proteomes" id="UP000789702"/>
    </source>
</evidence>
<proteinExistence type="predicted"/>
<organism evidence="1 2">
    <name type="scientific">Dentiscutata heterogama</name>
    <dbReference type="NCBI Taxonomy" id="1316150"/>
    <lineage>
        <taxon>Eukaryota</taxon>
        <taxon>Fungi</taxon>
        <taxon>Fungi incertae sedis</taxon>
        <taxon>Mucoromycota</taxon>
        <taxon>Glomeromycotina</taxon>
        <taxon>Glomeromycetes</taxon>
        <taxon>Diversisporales</taxon>
        <taxon>Gigasporaceae</taxon>
        <taxon>Dentiscutata</taxon>
    </lineage>
</organism>
<accession>A0ACA9MPM1</accession>